<evidence type="ECO:0000256" key="2">
    <source>
        <dbReference type="ARBA" id="ARBA00022670"/>
    </source>
</evidence>
<comment type="cofactor">
    <cofactor evidence="11">
        <name>Zn(2+)</name>
        <dbReference type="ChEBI" id="CHEBI:29105"/>
    </cofactor>
    <text evidence="11">Binds 1 zinc ion per subunit.</text>
</comment>
<dbReference type="InterPro" id="IPR008271">
    <property type="entry name" value="Ser/Thr_kinase_AS"/>
</dbReference>
<dbReference type="GO" id="GO:0004222">
    <property type="term" value="F:metalloendopeptidase activity"/>
    <property type="evidence" value="ECO:0007669"/>
    <property type="project" value="InterPro"/>
</dbReference>
<dbReference type="AlphaFoldDB" id="W2SKI2"/>
<dbReference type="Gene3D" id="1.10.510.10">
    <property type="entry name" value="Transferase(Phosphotransferase) domain 1"/>
    <property type="match status" value="1"/>
</dbReference>
<evidence type="ECO:0000256" key="5">
    <source>
        <dbReference type="ARBA" id="ARBA00022801"/>
    </source>
</evidence>
<keyword evidence="15" id="KW-0808">Transferase</keyword>
<reference evidence="16" key="1">
    <citation type="journal article" date="2014" name="Nat. Genet.">
        <title>Genome of the human hookworm Necator americanus.</title>
        <authorList>
            <person name="Tang Y.T."/>
            <person name="Gao X."/>
            <person name="Rosa B.A."/>
            <person name="Abubucker S."/>
            <person name="Hallsworth-Pepin K."/>
            <person name="Martin J."/>
            <person name="Tyagi R."/>
            <person name="Heizer E."/>
            <person name="Zhang X."/>
            <person name="Bhonagiri-Palsikar V."/>
            <person name="Minx P."/>
            <person name="Warren W.C."/>
            <person name="Wang Q."/>
            <person name="Zhan B."/>
            <person name="Hotez P.J."/>
            <person name="Sternberg P.W."/>
            <person name="Dougall A."/>
            <person name="Gaze S.T."/>
            <person name="Mulvenna J."/>
            <person name="Sotillo J."/>
            <person name="Ranganathan S."/>
            <person name="Rabelo E.M."/>
            <person name="Wilson R.K."/>
            <person name="Felgner P.L."/>
            <person name="Bethony J."/>
            <person name="Hawdon J.M."/>
            <person name="Gasser R.B."/>
            <person name="Loukas A."/>
            <person name="Mitreva M."/>
        </authorList>
    </citation>
    <scope>NUCLEOTIDE SEQUENCE [LARGE SCALE GENOMIC DNA]</scope>
</reference>
<feature type="binding site" evidence="11">
    <location>
        <position position="575"/>
    </location>
    <ligand>
        <name>Zn(2+)</name>
        <dbReference type="ChEBI" id="CHEBI:29105"/>
        <note>catalytic</note>
    </ligand>
</feature>
<keyword evidence="13" id="KW-1133">Transmembrane helix</keyword>
<feature type="binding site" evidence="12">
    <location>
        <position position="89"/>
    </location>
    <ligand>
        <name>ATP</name>
        <dbReference type="ChEBI" id="CHEBI:30616"/>
    </ligand>
</feature>
<evidence type="ECO:0000256" key="9">
    <source>
        <dbReference type="ARBA" id="ARBA00044456"/>
    </source>
</evidence>
<evidence type="ECO:0000256" key="4">
    <source>
        <dbReference type="ARBA" id="ARBA00022741"/>
    </source>
</evidence>
<keyword evidence="8" id="KW-0482">Metalloprotease</keyword>
<feature type="transmembrane region" description="Helical" evidence="13">
    <location>
        <begin position="420"/>
        <end position="437"/>
    </location>
</feature>
<dbReference type="InterPro" id="IPR001915">
    <property type="entry name" value="Peptidase_M48"/>
</dbReference>
<keyword evidence="4 12" id="KW-0547">Nucleotide-binding</keyword>
<keyword evidence="13" id="KW-0472">Membrane</keyword>
<dbReference type="InterPro" id="IPR000719">
    <property type="entry name" value="Prot_kinase_dom"/>
</dbReference>
<feature type="transmembrane region" description="Helical" evidence="13">
    <location>
        <begin position="342"/>
        <end position="362"/>
    </location>
</feature>
<protein>
    <recommendedName>
        <fullName evidence="1">Ste24 endopeptidase</fullName>
        <ecNumber evidence="1">3.4.24.84</ecNumber>
    </recommendedName>
</protein>
<evidence type="ECO:0000256" key="13">
    <source>
        <dbReference type="SAM" id="Phobius"/>
    </source>
</evidence>
<dbReference type="GO" id="GO:0005524">
    <property type="term" value="F:ATP binding"/>
    <property type="evidence" value="ECO:0007669"/>
    <property type="project" value="UniProtKB-UniRule"/>
</dbReference>
<dbReference type="SMART" id="SM00220">
    <property type="entry name" value="S_TKc"/>
    <property type="match status" value="1"/>
</dbReference>
<dbReference type="GO" id="GO:0004672">
    <property type="term" value="F:protein kinase activity"/>
    <property type="evidence" value="ECO:0007669"/>
    <property type="project" value="InterPro"/>
</dbReference>
<feature type="binding site" evidence="11">
    <location>
        <position position="650"/>
    </location>
    <ligand>
        <name>Zn(2+)</name>
        <dbReference type="ChEBI" id="CHEBI:29105"/>
        <note>catalytic</note>
    </ligand>
</feature>
<dbReference type="STRING" id="51031.W2SKI2"/>
<dbReference type="EMBL" id="KI669015">
    <property type="protein sequence ID" value="ETN70068.1"/>
    <property type="molecule type" value="Genomic_DNA"/>
</dbReference>
<dbReference type="OrthoDB" id="360839at2759"/>
<accession>W2SKI2</accession>
<evidence type="ECO:0000256" key="3">
    <source>
        <dbReference type="ARBA" id="ARBA00022723"/>
    </source>
</evidence>
<feature type="transmembrane region" description="Helical" evidence="13">
    <location>
        <begin position="443"/>
        <end position="466"/>
    </location>
</feature>
<keyword evidence="15" id="KW-0418">Kinase</keyword>
<evidence type="ECO:0000313" key="16">
    <source>
        <dbReference type="Proteomes" id="UP000053676"/>
    </source>
</evidence>
<feature type="transmembrane region" description="Helical" evidence="13">
    <location>
        <begin position="615"/>
        <end position="634"/>
    </location>
</feature>
<dbReference type="Pfam" id="PF00069">
    <property type="entry name" value="Pkinase"/>
    <property type="match status" value="1"/>
</dbReference>
<dbReference type="PROSITE" id="PS00108">
    <property type="entry name" value="PROTEIN_KINASE_ST"/>
    <property type="match status" value="1"/>
</dbReference>
<dbReference type="EC" id="3.4.24.84" evidence="1"/>
<dbReference type="PROSITE" id="PS00107">
    <property type="entry name" value="PROTEIN_KINASE_ATP"/>
    <property type="match status" value="1"/>
</dbReference>
<dbReference type="KEGG" id="nai:NECAME_01016"/>
<evidence type="ECO:0000256" key="7">
    <source>
        <dbReference type="ARBA" id="ARBA00022840"/>
    </source>
</evidence>
<dbReference type="PANTHER" id="PTHR10120">
    <property type="entry name" value="CAAX PRENYL PROTEASE 1"/>
    <property type="match status" value="1"/>
</dbReference>
<feature type="transmembrane region" description="Helical" evidence="13">
    <location>
        <begin position="582"/>
        <end position="603"/>
    </location>
</feature>
<dbReference type="InterPro" id="IPR017441">
    <property type="entry name" value="Protein_kinase_ATP_BS"/>
</dbReference>
<keyword evidence="7 12" id="KW-0067">ATP-binding</keyword>
<organism evidence="15 16">
    <name type="scientific">Necator americanus</name>
    <name type="common">Human hookworm</name>
    <dbReference type="NCBI Taxonomy" id="51031"/>
    <lineage>
        <taxon>Eukaryota</taxon>
        <taxon>Metazoa</taxon>
        <taxon>Ecdysozoa</taxon>
        <taxon>Nematoda</taxon>
        <taxon>Chromadorea</taxon>
        <taxon>Rhabditida</taxon>
        <taxon>Rhabditina</taxon>
        <taxon>Rhabditomorpha</taxon>
        <taxon>Strongyloidea</taxon>
        <taxon>Ancylostomatidae</taxon>
        <taxon>Bunostominae</taxon>
        <taxon>Necator</taxon>
    </lineage>
</organism>
<keyword evidence="16" id="KW-1185">Reference proteome</keyword>
<dbReference type="Gene3D" id="3.30.2010.10">
    <property type="entry name" value="Metalloproteases ('zincins'), catalytic domain"/>
    <property type="match status" value="1"/>
</dbReference>
<evidence type="ECO:0000256" key="6">
    <source>
        <dbReference type="ARBA" id="ARBA00022833"/>
    </source>
</evidence>
<dbReference type="GO" id="GO:0071586">
    <property type="term" value="P:CAAX-box protein processing"/>
    <property type="evidence" value="ECO:0007669"/>
    <property type="project" value="InterPro"/>
</dbReference>
<dbReference type="InterPro" id="IPR011009">
    <property type="entry name" value="Kinase-like_dom_sf"/>
</dbReference>
<evidence type="ECO:0000256" key="10">
    <source>
        <dbReference type="PIRSR" id="PIRSR627057-1"/>
    </source>
</evidence>
<feature type="active site" evidence="10">
    <location>
        <position position="572"/>
    </location>
</feature>
<evidence type="ECO:0000313" key="15">
    <source>
        <dbReference type="EMBL" id="ETN70068.1"/>
    </source>
</evidence>
<keyword evidence="13" id="KW-0812">Transmembrane</keyword>
<feature type="active site" description="Proton donor" evidence="10">
    <location>
        <position position="654"/>
    </location>
</feature>
<keyword evidence="6 11" id="KW-0862">Zinc</keyword>
<dbReference type="Pfam" id="PF01435">
    <property type="entry name" value="Peptidase_M48"/>
    <property type="match status" value="1"/>
</dbReference>
<keyword evidence="5" id="KW-0378">Hydrolase</keyword>
<dbReference type="InterPro" id="IPR027057">
    <property type="entry name" value="CAXX_Prtase_1"/>
</dbReference>
<dbReference type="Proteomes" id="UP000053676">
    <property type="component" value="Unassembled WGS sequence"/>
</dbReference>
<dbReference type="GO" id="GO:0046872">
    <property type="term" value="F:metal ion binding"/>
    <property type="evidence" value="ECO:0007669"/>
    <property type="project" value="UniProtKB-KW"/>
</dbReference>
<evidence type="ECO:0000259" key="14">
    <source>
        <dbReference type="PROSITE" id="PS50011"/>
    </source>
</evidence>
<feature type="domain" description="Protein kinase" evidence="14">
    <location>
        <begin position="59"/>
        <end position="318"/>
    </location>
</feature>
<evidence type="ECO:0000256" key="12">
    <source>
        <dbReference type="PROSITE-ProRule" id="PRU10141"/>
    </source>
</evidence>
<feature type="binding site" evidence="11">
    <location>
        <position position="571"/>
    </location>
    <ligand>
        <name>Zn(2+)</name>
        <dbReference type="ChEBI" id="CHEBI:29105"/>
        <note>catalytic</note>
    </ligand>
</feature>
<dbReference type="SUPFAM" id="SSF56112">
    <property type="entry name" value="Protein kinase-like (PK-like)"/>
    <property type="match status" value="1"/>
</dbReference>
<evidence type="ECO:0000256" key="1">
    <source>
        <dbReference type="ARBA" id="ARBA00012336"/>
    </source>
</evidence>
<sequence>MANVAMVSRRAKLAAAALDTDKMVAKRTTYPLGRVVALKREEFKVENYADPSKTVPFRYQLLERIGGGSFGTVYKALNVDAQCVIAVKKIRVERGVLKILQGEVDIFRNLNHKNLVKYYGCEVHQDEVLIMMEYCSEGTLERICREGLDEELVRRYTNSLLRAVAYIHSQKVVHRDIKPANIFLDLHCVLKLGDFGCSVRLRDQATIYGEIAEYAGTVQYMAPEVLTYGGKAEDGRYRGYGRAVDIWSIGCVVLQMTTGRAPWPEMHPLQITMRVCQGGLPAYPLPIGPLLKHFLDMCFVFDPDKRKSAEQLLLHPFANLHEYDKARNYKLDKHIFSFAHDLFGQVWTTVVLITGFLPWLWYACSSYPLHSVVFLAVNSLVDTLVDLPWDLYDTFVIEEKHGFNKQTLGFYFLDKAKKTVLSLLIMAPILLAIEWIVEHGGPYFFVYVWIFVSVVLLLLMTIYPAFIAPLFDKYIPLPDGELKVAIEKLAASVKFPLTKLYVVYGSKRSAHSNAYMYGFWNNKRIVLYDTLLSGEEKEKVIKECAEAAEEMNDKDKARGMSNDEVVAVLGHELGHWALWHTLINLVITELNILLMLSVFAHFYRWGLMYEAFGFHTTPTLVGLTLVFQYIMGLYNQVTEVLMSIHSRRCEFAADEYASKLGYGDRLIAALTKLGKDNLVLPVDDPLYSMCNHSHPPISERIEAINKSK</sequence>
<name>W2SKI2_NECAM</name>
<proteinExistence type="predicted"/>
<keyword evidence="2" id="KW-0645">Protease</keyword>
<evidence type="ECO:0000256" key="11">
    <source>
        <dbReference type="PIRSR" id="PIRSR627057-2"/>
    </source>
</evidence>
<evidence type="ECO:0000256" key="8">
    <source>
        <dbReference type="ARBA" id="ARBA00023049"/>
    </source>
</evidence>
<dbReference type="CDD" id="cd07343">
    <property type="entry name" value="M48A_Zmpste24p_like"/>
    <property type="match status" value="1"/>
</dbReference>
<comment type="catalytic activity">
    <reaction evidence="9">
        <text>Hydrolyzes the peptide bond -P2-(S-farnesyl or geranylgeranyl)C-P1'-P2'-P3'-COOH where P1' and P2' are amino acids with aliphatic side chains and P3' is any C-terminal residue.</text>
        <dbReference type="EC" id="3.4.24.84"/>
    </reaction>
</comment>
<dbReference type="PROSITE" id="PS50011">
    <property type="entry name" value="PROTEIN_KINASE_DOM"/>
    <property type="match status" value="1"/>
</dbReference>
<gene>
    <name evidence="15" type="ORF">NECAME_01016</name>
</gene>
<keyword evidence="3 11" id="KW-0479">Metal-binding</keyword>